<evidence type="ECO:0000313" key="3">
    <source>
        <dbReference type="EnsemblPlants" id="KEH21256"/>
    </source>
</evidence>
<evidence type="ECO:0000313" key="2">
    <source>
        <dbReference type="EMBL" id="KEH21256.1"/>
    </source>
</evidence>
<sequence>MTLLPPAAVNCRYAMRWQLTTAGFQRQLIVVALCYMNNIGVSKTPLLRIEDQEVPFFPIVADSTSITLTKSNMSQNQGNVELNKKKEGDDKKKEKSPMTWHGITCDGSVKKKDS</sequence>
<reference evidence="3" key="3">
    <citation type="submission" date="2015-04" db="UniProtKB">
        <authorList>
            <consortium name="EnsemblPlants"/>
        </authorList>
    </citation>
    <scope>IDENTIFICATION</scope>
    <source>
        <strain evidence="3">cv. Jemalong A17</strain>
    </source>
</reference>
<dbReference type="PaxDb" id="3880-AES91896"/>
<organism evidence="2 4">
    <name type="scientific">Medicago truncatula</name>
    <name type="common">Barrel medic</name>
    <name type="synonym">Medicago tribuloides</name>
    <dbReference type="NCBI Taxonomy" id="3880"/>
    <lineage>
        <taxon>Eukaryota</taxon>
        <taxon>Viridiplantae</taxon>
        <taxon>Streptophyta</taxon>
        <taxon>Embryophyta</taxon>
        <taxon>Tracheophyta</taxon>
        <taxon>Spermatophyta</taxon>
        <taxon>Magnoliopsida</taxon>
        <taxon>eudicotyledons</taxon>
        <taxon>Gunneridae</taxon>
        <taxon>Pentapetalae</taxon>
        <taxon>rosids</taxon>
        <taxon>fabids</taxon>
        <taxon>Fabales</taxon>
        <taxon>Fabaceae</taxon>
        <taxon>Papilionoideae</taxon>
        <taxon>50 kb inversion clade</taxon>
        <taxon>NPAAA clade</taxon>
        <taxon>Hologalegina</taxon>
        <taxon>IRL clade</taxon>
        <taxon>Trifolieae</taxon>
        <taxon>Medicago</taxon>
    </lineage>
</organism>
<reference evidence="2 4" key="2">
    <citation type="journal article" date="2014" name="BMC Genomics">
        <title>An improved genome release (version Mt4.0) for the model legume Medicago truncatula.</title>
        <authorList>
            <person name="Tang H."/>
            <person name="Krishnakumar V."/>
            <person name="Bidwell S."/>
            <person name="Rosen B."/>
            <person name="Chan A."/>
            <person name="Zhou S."/>
            <person name="Gentzbittel L."/>
            <person name="Childs K.L."/>
            <person name="Yandell M."/>
            <person name="Gundlach H."/>
            <person name="Mayer K.F."/>
            <person name="Schwartz D.C."/>
            <person name="Town C.D."/>
        </authorList>
    </citation>
    <scope>GENOME REANNOTATION</scope>
    <source>
        <strain evidence="2">A17</strain>
        <strain evidence="3 4">cv. Jemalong A17</strain>
    </source>
</reference>
<name>A0A072TVR0_MEDTR</name>
<dbReference type="EnsemblPlants" id="KEH21256">
    <property type="protein sequence ID" value="KEH21256"/>
    <property type="gene ID" value="MTR_8g099675"/>
</dbReference>
<proteinExistence type="predicted"/>
<accession>A0A072TVR0</accession>
<dbReference type="AlphaFoldDB" id="A0A072TVR0"/>
<gene>
    <name evidence="2" type="ordered locus">MTR_8g099675</name>
</gene>
<dbReference type="HOGENOM" id="CLU_2124746_0_0_1"/>
<feature type="region of interest" description="Disordered" evidence="1">
    <location>
        <begin position="70"/>
        <end position="114"/>
    </location>
</feature>
<reference evidence="2 4" key="1">
    <citation type="journal article" date="2011" name="Nature">
        <title>The Medicago genome provides insight into the evolution of rhizobial symbioses.</title>
        <authorList>
            <person name="Young N.D."/>
            <person name="Debelle F."/>
            <person name="Oldroyd G.E."/>
            <person name="Geurts R."/>
            <person name="Cannon S.B."/>
            <person name="Udvardi M.K."/>
            <person name="Benedito V.A."/>
            <person name="Mayer K.F."/>
            <person name="Gouzy J."/>
            <person name="Schoof H."/>
            <person name="Van de Peer Y."/>
            <person name="Proost S."/>
            <person name="Cook D.R."/>
            <person name="Meyers B.C."/>
            <person name="Spannagl M."/>
            <person name="Cheung F."/>
            <person name="De Mita S."/>
            <person name="Krishnakumar V."/>
            <person name="Gundlach H."/>
            <person name="Zhou S."/>
            <person name="Mudge J."/>
            <person name="Bharti A.K."/>
            <person name="Murray J.D."/>
            <person name="Naoumkina M.A."/>
            <person name="Rosen B."/>
            <person name="Silverstein K.A."/>
            <person name="Tang H."/>
            <person name="Rombauts S."/>
            <person name="Zhao P.X."/>
            <person name="Zhou P."/>
            <person name="Barbe V."/>
            <person name="Bardou P."/>
            <person name="Bechner M."/>
            <person name="Bellec A."/>
            <person name="Berger A."/>
            <person name="Berges H."/>
            <person name="Bidwell S."/>
            <person name="Bisseling T."/>
            <person name="Choisne N."/>
            <person name="Couloux A."/>
            <person name="Denny R."/>
            <person name="Deshpande S."/>
            <person name="Dai X."/>
            <person name="Doyle J.J."/>
            <person name="Dudez A.M."/>
            <person name="Farmer A.D."/>
            <person name="Fouteau S."/>
            <person name="Franken C."/>
            <person name="Gibelin C."/>
            <person name="Gish J."/>
            <person name="Goldstein S."/>
            <person name="Gonzalez A.J."/>
            <person name="Green P.J."/>
            <person name="Hallab A."/>
            <person name="Hartog M."/>
            <person name="Hua A."/>
            <person name="Humphray S.J."/>
            <person name="Jeong D.H."/>
            <person name="Jing Y."/>
            <person name="Jocker A."/>
            <person name="Kenton S.M."/>
            <person name="Kim D.J."/>
            <person name="Klee K."/>
            <person name="Lai H."/>
            <person name="Lang C."/>
            <person name="Lin S."/>
            <person name="Macmil S.L."/>
            <person name="Magdelenat G."/>
            <person name="Matthews L."/>
            <person name="McCorrison J."/>
            <person name="Monaghan E.L."/>
            <person name="Mun J.H."/>
            <person name="Najar F.Z."/>
            <person name="Nicholson C."/>
            <person name="Noirot C."/>
            <person name="O'Bleness M."/>
            <person name="Paule C.R."/>
            <person name="Poulain J."/>
            <person name="Prion F."/>
            <person name="Qin B."/>
            <person name="Qu C."/>
            <person name="Retzel E.F."/>
            <person name="Riddle C."/>
            <person name="Sallet E."/>
            <person name="Samain S."/>
            <person name="Samson N."/>
            <person name="Sanders I."/>
            <person name="Saurat O."/>
            <person name="Scarpelli C."/>
            <person name="Schiex T."/>
            <person name="Segurens B."/>
            <person name="Severin A.J."/>
            <person name="Sherrier D.J."/>
            <person name="Shi R."/>
            <person name="Sims S."/>
            <person name="Singer S.R."/>
            <person name="Sinharoy S."/>
            <person name="Sterck L."/>
            <person name="Viollet A."/>
            <person name="Wang B.B."/>
            <person name="Wang K."/>
            <person name="Wang M."/>
            <person name="Wang X."/>
            <person name="Warfsmann J."/>
            <person name="Weissenbach J."/>
            <person name="White D.D."/>
            <person name="White J.D."/>
            <person name="Wiley G.B."/>
            <person name="Wincker P."/>
            <person name="Xing Y."/>
            <person name="Yang L."/>
            <person name="Yao Z."/>
            <person name="Ying F."/>
            <person name="Zhai J."/>
            <person name="Zhou L."/>
            <person name="Zuber A."/>
            <person name="Denarie J."/>
            <person name="Dixon R.A."/>
            <person name="May G.D."/>
            <person name="Schwartz D.C."/>
            <person name="Rogers J."/>
            <person name="Quetier F."/>
            <person name="Town C.D."/>
            <person name="Roe B.A."/>
        </authorList>
    </citation>
    <scope>NUCLEOTIDE SEQUENCE [LARGE SCALE GENOMIC DNA]</scope>
    <source>
        <strain evidence="2">A17</strain>
        <strain evidence="3 4">cv. Jemalong A17</strain>
    </source>
</reference>
<evidence type="ECO:0000313" key="4">
    <source>
        <dbReference type="Proteomes" id="UP000002051"/>
    </source>
</evidence>
<evidence type="ECO:0000256" key="1">
    <source>
        <dbReference type="SAM" id="MobiDB-lite"/>
    </source>
</evidence>
<feature type="compositionally biased region" description="Basic and acidic residues" evidence="1">
    <location>
        <begin position="82"/>
        <end position="96"/>
    </location>
</feature>
<dbReference type="Proteomes" id="UP000002051">
    <property type="component" value="Chromosome 8"/>
</dbReference>
<protein>
    <submittedName>
        <fullName evidence="2 3">Uncharacterized protein</fullName>
    </submittedName>
</protein>
<keyword evidence="4" id="KW-1185">Reference proteome</keyword>
<dbReference type="EMBL" id="CM001224">
    <property type="protein sequence ID" value="KEH21256.1"/>
    <property type="molecule type" value="Genomic_DNA"/>
</dbReference>
<feature type="compositionally biased region" description="Polar residues" evidence="1">
    <location>
        <begin position="70"/>
        <end position="80"/>
    </location>
</feature>